<keyword evidence="1" id="KW-0472">Membrane</keyword>
<dbReference type="EMBL" id="AVGG01000001">
    <property type="protein sequence ID" value="ESU30035.1"/>
    <property type="molecule type" value="Genomic_DNA"/>
</dbReference>
<reference evidence="2 3" key="1">
    <citation type="submission" date="2013-08" db="EMBL/GenBank/DDBJ databases">
        <title>Flavobacterium limnosediminis JC2902 genome sequencing.</title>
        <authorList>
            <person name="Lee K."/>
            <person name="Yi H."/>
            <person name="Park S."/>
            <person name="Chun J."/>
        </authorList>
    </citation>
    <scope>NUCLEOTIDE SEQUENCE [LARGE SCALE GENOMIC DNA]</scope>
    <source>
        <strain evidence="2 3">JC2902</strain>
    </source>
</reference>
<keyword evidence="1" id="KW-1133">Transmembrane helix</keyword>
<organism evidence="2 3">
    <name type="scientific">Flavobacterium limnosediminis JC2902</name>
    <dbReference type="NCBI Taxonomy" id="1341181"/>
    <lineage>
        <taxon>Bacteria</taxon>
        <taxon>Pseudomonadati</taxon>
        <taxon>Bacteroidota</taxon>
        <taxon>Flavobacteriia</taxon>
        <taxon>Flavobacteriales</taxon>
        <taxon>Flavobacteriaceae</taxon>
        <taxon>Flavobacterium</taxon>
    </lineage>
</organism>
<keyword evidence="1" id="KW-0812">Transmembrane</keyword>
<accession>V6T042</accession>
<feature type="transmembrane region" description="Helical" evidence="1">
    <location>
        <begin position="46"/>
        <end position="69"/>
    </location>
</feature>
<evidence type="ECO:0000313" key="3">
    <source>
        <dbReference type="Proteomes" id="UP000018004"/>
    </source>
</evidence>
<feature type="transmembrane region" description="Helical" evidence="1">
    <location>
        <begin position="75"/>
        <end position="96"/>
    </location>
</feature>
<dbReference type="Proteomes" id="UP000018004">
    <property type="component" value="Unassembled WGS sequence"/>
</dbReference>
<evidence type="ECO:0008006" key="4">
    <source>
        <dbReference type="Google" id="ProtNLM"/>
    </source>
</evidence>
<evidence type="ECO:0000313" key="2">
    <source>
        <dbReference type="EMBL" id="ESU30035.1"/>
    </source>
</evidence>
<dbReference type="RefSeq" id="WP_023578212.1">
    <property type="nucleotide sequence ID" value="NZ_AVGG01000001.1"/>
</dbReference>
<sequence>MPFENLKEKADDIQDHLKNAIDSTIAYYKLWLFKVIMKSTTMVVKVLLMSLLFLFFLLFTSVALALYLGQLTDNYVLGFLIVGGIYVVLLLIAYFIKDKIVEGNVLEKFSKVFFNE</sequence>
<keyword evidence="3" id="KW-1185">Reference proteome</keyword>
<dbReference type="AlphaFoldDB" id="V6T042"/>
<gene>
    <name evidence="2" type="ORF">FLJC2902T_05260</name>
</gene>
<dbReference type="STRING" id="1341181.FLJC2902T_05260"/>
<comment type="caution">
    <text evidence="2">The sequence shown here is derived from an EMBL/GenBank/DDBJ whole genome shotgun (WGS) entry which is preliminary data.</text>
</comment>
<name>V6T042_9FLAO</name>
<dbReference type="eggNOG" id="ENOG5032YZ6">
    <property type="taxonomic scope" value="Bacteria"/>
</dbReference>
<evidence type="ECO:0000256" key="1">
    <source>
        <dbReference type="SAM" id="Phobius"/>
    </source>
</evidence>
<dbReference type="PATRIC" id="fig|1341181.4.peg.522"/>
<dbReference type="OrthoDB" id="1144182at2"/>
<protein>
    <recommendedName>
        <fullName evidence="4">Competence protein</fullName>
    </recommendedName>
</protein>
<proteinExistence type="predicted"/>